<organism evidence="8 9">
    <name type="scientific">Nesterenkonia rhizosphaerae</name>
    <dbReference type="NCBI Taxonomy" id="1348272"/>
    <lineage>
        <taxon>Bacteria</taxon>
        <taxon>Bacillati</taxon>
        <taxon>Actinomycetota</taxon>
        <taxon>Actinomycetes</taxon>
        <taxon>Micrococcales</taxon>
        <taxon>Micrococcaceae</taxon>
        <taxon>Nesterenkonia</taxon>
    </lineage>
</organism>
<feature type="chain" id="PRO_5046021838" evidence="7">
    <location>
        <begin position="32"/>
        <end position="318"/>
    </location>
</feature>
<evidence type="ECO:0000256" key="6">
    <source>
        <dbReference type="SAM" id="Coils"/>
    </source>
</evidence>
<sequence length="318" mass="34421">MAHSQTSKRRSLLAPTVLGLSLTLTACSAGAADDPSETPVVLTTFTVLQDMTAAVGGERVEVRSITPLGAEVHEYDPVPSDVRDAATASLILANGLGLEEWFEQFTQHSDAPTVTLTEGVDTLPVTRLPGHPEAADSADMPVNPHAWISPVRALTYVDNIEEALSELSPEDAEYFTENAEQYRQQLLELDERLRTRIEEFNGEIHLVTCEGAFSYLAEDYGLGEHYLWPLNAEDEGTPAQVEAQIRYISENQVPTVFCESTVNDSAQSSAASAAGAALGDPLYVDSLSEGDGPVPSYLEMLEYDIELILNGAEGRFSD</sequence>
<dbReference type="PRINTS" id="PR00690">
    <property type="entry name" value="ADHESNFAMILY"/>
</dbReference>
<accession>A0ABP9G1A9</accession>
<dbReference type="RefSeq" id="WP_345477708.1">
    <property type="nucleotide sequence ID" value="NZ_BAABLW010000007.1"/>
</dbReference>
<reference evidence="9" key="1">
    <citation type="journal article" date="2019" name="Int. J. Syst. Evol. Microbiol.">
        <title>The Global Catalogue of Microorganisms (GCM) 10K type strain sequencing project: providing services to taxonomists for standard genome sequencing and annotation.</title>
        <authorList>
            <consortium name="The Broad Institute Genomics Platform"/>
            <consortium name="The Broad Institute Genome Sequencing Center for Infectious Disease"/>
            <person name="Wu L."/>
            <person name="Ma J."/>
        </authorList>
    </citation>
    <scope>NUCLEOTIDE SEQUENCE [LARGE SCALE GENOMIC DNA]</scope>
    <source>
        <strain evidence="9">JCM 19129</strain>
    </source>
</reference>
<evidence type="ECO:0000256" key="4">
    <source>
        <dbReference type="ARBA" id="ARBA00022729"/>
    </source>
</evidence>
<dbReference type="Gene3D" id="3.40.50.1980">
    <property type="entry name" value="Nitrogenase molybdenum iron protein domain"/>
    <property type="match status" value="2"/>
</dbReference>
<evidence type="ECO:0000256" key="7">
    <source>
        <dbReference type="SAM" id="SignalP"/>
    </source>
</evidence>
<keyword evidence="4 7" id="KW-0732">Signal</keyword>
<dbReference type="InterPro" id="IPR006129">
    <property type="entry name" value="AdhesinB"/>
</dbReference>
<evidence type="ECO:0000313" key="8">
    <source>
        <dbReference type="EMBL" id="GAA4921812.1"/>
    </source>
</evidence>
<dbReference type="PRINTS" id="PR00691">
    <property type="entry name" value="ADHESINB"/>
</dbReference>
<dbReference type="EMBL" id="BAABLW010000007">
    <property type="protein sequence ID" value="GAA4921812.1"/>
    <property type="molecule type" value="Genomic_DNA"/>
</dbReference>
<protein>
    <submittedName>
        <fullName evidence="8">Metal ABC transporter substrate-binding protein</fullName>
    </submittedName>
</protein>
<feature type="coiled-coil region" evidence="6">
    <location>
        <begin position="172"/>
        <end position="199"/>
    </location>
</feature>
<dbReference type="Pfam" id="PF01297">
    <property type="entry name" value="ZnuA"/>
    <property type="match status" value="1"/>
</dbReference>
<dbReference type="InterPro" id="IPR006128">
    <property type="entry name" value="Lipoprotein_PsaA-like"/>
</dbReference>
<keyword evidence="3" id="KW-0479">Metal-binding</keyword>
<dbReference type="PANTHER" id="PTHR42953">
    <property type="entry name" value="HIGH-AFFINITY ZINC UPTAKE SYSTEM PROTEIN ZNUA-RELATED"/>
    <property type="match status" value="1"/>
</dbReference>
<dbReference type="InterPro" id="IPR006127">
    <property type="entry name" value="ZnuA-like"/>
</dbReference>
<dbReference type="SUPFAM" id="SSF53807">
    <property type="entry name" value="Helical backbone' metal receptor"/>
    <property type="match status" value="1"/>
</dbReference>
<proteinExistence type="inferred from homology"/>
<evidence type="ECO:0000256" key="3">
    <source>
        <dbReference type="ARBA" id="ARBA00022723"/>
    </source>
</evidence>
<name>A0ABP9G1A9_9MICC</name>
<comment type="caution">
    <text evidence="8">The sequence shown here is derived from an EMBL/GenBank/DDBJ whole genome shotgun (WGS) entry which is preliminary data.</text>
</comment>
<evidence type="ECO:0000256" key="2">
    <source>
        <dbReference type="ARBA" id="ARBA00022448"/>
    </source>
</evidence>
<evidence type="ECO:0000256" key="1">
    <source>
        <dbReference type="ARBA" id="ARBA00004196"/>
    </source>
</evidence>
<feature type="signal peptide" evidence="7">
    <location>
        <begin position="1"/>
        <end position="31"/>
    </location>
</feature>
<dbReference type="Proteomes" id="UP001500368">
    <property type="component" value="Unassembled WGS sequence"/>
</dbReference>
<dbReference type="InterPro" id="IPR050492">
    <property type="entry name" value="Bact_metal-bind_prot9"/>
</dbReference>
<gene>
    <name evidence="8" type="ORF">GCM10025790_17990</name>
</gene>
<dbReference type="PANTHER" id="PTHR42953:SF1">
    <property type="entry name" value="METAL-BINDING PROTEIN HI_0362-RELATED"/>
    <property type="match status" value="1"/>
</dbReference>
<evidence type="ECO:0000313" key="9">
    <source>
        <dbReference type="Proteomes" id="UP001500368"/>
    </source>
</evidence>
<keyword evidence="2 5" id="KW-0813">Transport</keyword>
<comment type="subcellular location">
    <subcellularLocation>
        <location evidence="1">Cell envelope</location>
    </subcellularLocation>
</comment>
<keyword evidence="9" id="KW-1185">Reference proteome</keyword>
<evidence type="ECO:0000256" key="5">
    <source>
        <dbReference type="RuleBase" id="RU003512"/>
    </source>
</evidence>
<keyword evidence="6" id="KW-0175">Coiled coil</keyword>
<comment type="similarity">
    <text evidence="5">Belongs to the bacterial solute-binding protein 9 family.</text>
</comment>